<sequence length="43" mass="4658">MRFLRLPFGAAWALRGNRMVGIEYGFTGTVKAELSLSGVIQSG</sequence>
<dbReference type="Proteomes" id="UP000046067">
    <property type="component" value="Unassembled WGS sequence"/>
</dbReference>
<name>A0A655VVW9_VIBCL</name>
<gene>
    <name evidence="1" type="ORF">ERS013201_00918</name>
</gene>
<dbReference type="EMBL" id="CWQJ01000004">
    <property type="protein sequence ID" value="CSB77265.1"/>
    <property type="molecule type" value="Genomic_DNA"/>
</dbReference>
<reference evidence="1 2" key="1">
    <citation type="submission" date="2015-07" db="EMBL/GenBank/DDBJ databases">
        <authorList>
            <consortium name="Pathogen Informatics"/>
        </authorList>
    </citation>
    <scope>NUCLEOTIDE SEQUENCE [LARGE SCALE GENOMIC DNA]</scope>
    <source>
        <strain evidence="1 2">A325</strain>
    </source>
</reference>
<protein>
    <submittedName>
        <fullName evidence="1">Uncharacterized protein</fullName>
    </submittedName>
</protein>
<organism evidence="1 2">
    <name type="scientific">Vibrio cholerae</name>
    <dbReference type="NCBI Taxonomy" id="666"/>
    <lineage>
        <taxon>Bacteria</taxon>
        <taxon>Pseudomonadati</taxon>
        <taxon>Pseudomonadota</taxon>
        <taxon>Gammaproteobacteria</taxon>
        <taxon>Vibrionales</taxon>
        <taxon>Vibrionaceae</taxon>
        <taxon>Vibrio</taxon>
    </lineage>
</organism>
<accession>A0A655VVW9</accession>
<evidence type="ECO:0000313" key="1">
    <source>
        <dbReference type="EMBL" id="CSB77265.1"/>
    </source>
</evidence>
<proteinExistence type="predicted"/>
<evidence type="ECO:0000313" key="2">
    <source>
        <dbReference type="Proteomes" id="UP000046067"/>
    </source>
</evidence>
<dbReference type="AlphaFoldDB" id="A0A655VVW9"/>